<dbReference type="EMBL" id="JAIWYP010000014">
    <property type="protein sequence ID" value="KAH3710678.1"/>
    <property type="molecule type" value="Genomic_DNA"/>
</dbReference>
<protein>
    <submittedName>
        <fullName evidence="1">Uncharacterized protein</fullName>
    </submittedName>
</protein>
<name>A0A9D3Z0A6_DREPO</name>
<gene>
    <name evidence="1" type="ORF">DPMN_070169</name>
</gene>
<comment type="caution">
    <text evidence="1">The sequence shown here is derived from an EMBL/GenBank/DDBJ whole genome shotgun (WGS) entry which is preliminary data.</text>
</comment>
<reference evidence="1" key="2">
    <citation type="submission" date="2020-11" db="EMBL/GenBank/DDBJ databases">
        <authorList>
            <person name="McCartney M.A."/>
            <person name="Auch B."/>
            <person name="Kono T."/>
            <person name="Mallez S."/>
            <person name="Becker A."/>
            <person name="Gohl D.M."/>
            <person name="Silverstein K.A.T."/>
            <person name="Koren S."/>
            <person name="Bechman K.B."/>
            <person name="Herman A."/>
            <person name="Abrahante J.E."/>
            <person name="Garbe J."/>
        </authorList>
    </citation>
    <scope>NUCLEOTIDE SEQUENCE</scope>
    <source>
        <strain evidence="1">Duluth1</strain>
        <tissue evidence="1">Whole animal</tissue>
    </source>
</reference>
<sequence>MSGPLSAHTDSTSYVLDVIAAHDSDSTDLTRFWGIESLGISSDEVEDRDAAMRLRHYQKQHIIYRRKVQSKATVETNTPTASDQL</sequence>
<evidence type="ECO:0000313" key="2">
    <source>
        <dbReference type="Proteomes" id="UP000828390"/>
    </source>
</evidence>
<evidence type="ECO:0000313" key="1">
    <source>
        <dbReference type="EMBL" id="KAH3710678.1"/>
    </source>
</evidence>
<keyword evidence="2" id="KW-1185">Reference proteome</keyword>
<dbReference type="AlphaFoldDB" id="A0A9D3Z0A6"/>
<organism evidence="1 2">
    <name type="scientific">Dreissena polymorpha</name>
    <name type="common">Zebra mussel</name>
    <name type="synonym">Mytilus polymorpha</name>
    <dbReference type="NCBI Taxonomy" id="45954"/>
    <lineage>
        <taxon>Eukaryota</taxon>
        <taxon>Metazoa</taxon>
        <taxon>Spiralia</taxon>
        <taxon>Lophotrochozoa</taxon>
        <taxon>Mollusca</taxon>
        <taxon>Bivalvia</taxon>
        <taxon>Autobranchia</taxon>
        <taxon>Heteroconchia</taxon>
        <taxon>Euheterodonta</taxon>
        <taxon>Imparidentia</taxon>
        <taxon>Neoheterodontei</taxon>
        <taxon>Myida</taxon>
        <taxon>Dreissenoidea</taxon>
        <taxon>Dreissenidae</taxon>
        <taxon>Dreissena</taxon>
    </lineage>
</organism>
<proteinExistence type="predicted"/>
<dbReference type="Proteomes" id="UP000828390">
    <property type="component" value="Unassembled WGS sequence"/>
</dbReference>
<accession>A0A9D3Z0A6</accession>
<reference evidence="1" key="1">
    <citation type="journal article" date="2019" name="bioRxiv">
        <title>The Genome of the Zebra Mussel, Dreissena polymorpha: A Resource for Invasive Species Research.</title>
        <authorList>
            <person name="McCartney M.A."/>
            <person name="Auch B."/>
            <person name="Kono T."/>
            <person name="Mallez S."/>
            <person name="Zhang Y."/>
            <person name="Obille A."/>
            <person name="Becker A."/>
            <person name="Abrahante J.E."/>
            <person name="Garbe J."/>
            <person name="Badalamenti J.P."/>
            <person name="Herman A."/>
            <person name="Mangelson H."/>
            <person name="Liachko I."/>
            <person name="Sullivan S."/>
            <person name="Sone E.D."/>
            <person name="Koren S."/>
            <person name="Silverstein K.A.T."/>
            <person name="Beckman K.B."/>
            <person name="Gohl D.M."/>
        </authorList>
    </citation>
    <scope>NUCLEOTIDE SEQUENCE</scope>
    <source>
        <strain evidence="1">Duluth1</strain>
        <tissue evidence="1">Whole animal</tissue>
    </source>
</reference>